<dbReference type="EMBL" id="JAULSO010000001">
    <property type="protein sequence ID" value="KAK3694399.1"/>
    <property type="molecule type" value="Genomic_DNA"/>
</dbReference>
<feature type="compositionally biased region" description="Basic and acidic residues" evidence="1">
    <location>
        <begin position="64"/>
        <end position="74"/>
    </location>
</feature>
<proteinExistence type="predicted"/>
<organism evidence="2 3">
    <name type="scientific">Podospora appendiculata</name>
    <dbReference type="NCBI Taxonomy" id="314037"/>
    <lineage>
        <taxon>Eukaryota</taxon>
        <taxon>Fungi</taxon>
        <taxon>Dikarya</taxon>
        <taxon>Ascomycota</taxon>
        <taxon>Pezizomycotina</taxon>
        <taxon>Sordariomycetes</taxon>
        <taxon>Sordariomycetidae</taxon>
        <taxon>Sordariales</taxon>
        <taxon>Podosporaceae</taxon>
        <taxon>Podospora</taxon>
    </lineage>
</organism>
<evidence type="ECO:0000313" key="2">
    <source>
        <dbReference type="EMBL" id="KAK3694399.1"/>
    </source>
</evidence>
<feature type="region of interest" description="Disordered" evidence="1">
    <location>
        <begin position="51"/>
        <end position="96"/>
    </location>
</feature>
<dbReference type="Proteomes" id="UP001270362">
    <property type="component" value="Unassembled WGS sequence"/>
</dbReference>
<protein>
    <submittedName>
        <fullName evidence="2">Uncharacterized protein</fullName>
    </submittedName>
</protein>
<dbReference type="AlphaFoldDB" id="A0AAE0XJ71"/>
<keyword evidence="3" id="KW-1185">Reference proteome</keyword>
<gene>
    <name evidence="2" type="ORF">B0T22DRAFT_70129</name>
</gene>
<sequence length="209" mass="23032">MSAPRVDFKFFKFLAGSAFLFAETSWSWMVFKPVGGWGIGLCQPESQSFQHSRRADEANTWPGVRDRGPVREEGMASTDDGAARTYPRPNSGPLSGLSCRIPPRACARRFCQVPQSSTQLNGFGRGISMHHWRRISAPHISYGTGGSHLRRPSLFISPCHTGKTSTNLPRISAHKYNPMMESAFSCPLLKSQELQNPDQRANVGGHGKG</sequence>
<comment type="caution">
    <text evidence="2">The sequence shown here is derived from an EMBL/GenBank/DDBJ whole genome shotgun (WGS) entry which is preliminary data.</text>
</comment>
<accession>A0AAE0XJ71</accession>
<name>A0AAE0XJ71_9PEZI</name>
<reference evidence="2" key="1">
    <citation type="journal article" date="2023" name="Mol. Phylogenet. Evol.">
        <title>Genome-scale phylogeny and comparative genomics of the fungal order Sordariales.</title>
        <authorList>
            <person name="Hensen N."/>
            <person name="Bonometti L."/>
            <person name="Westerberg I."/>
            <person name="Brannstrom I.O."/>
            <person name="Guillou S."/>
            <person name="Cros-Aarteil S."/>
            <person name="Calhoun S."/>
            <person name="Haridas S."/>
            <person name="Kuo A."/>
            <person name="Mondo S."/>
            <person name="Pangilinan J."/>
            <person name="Riley R."/>
            <person name="LaButti K."/>
            <person name="Andreopoulos B."/>
            <person name="Lipzen A."/>
            <person name="Chen C."/>
            <person name="Yan M."/>
            <person name="Daum C."/>
            <person name="Ng V."/>
            <person name="Clum A."/>
            <person name="Steindorff A."/>
            <person name="Ohm R.A."/>
            <person name="Martin F."/>
            <person name="Silar P."/>
            <person name="Natvig D.O."/>
            <person name="Lalanne C."/>
            <person name="Gautier V."/>
            <person name="Ament-Velasquez S.L."/>
            <person name="Kruys A."/>
            <person name="Hutchinson M.I."/>
            <person name="Powell A.J."/>
            <person name="Barry K."/>
            <person name="Miller A.N."/>
            <person name="Grigoriev I.V."/>
            <person name="Debuchy R."/>
            <person name="Gladieux P."/>
            <person name="Hiltunen Thoren M."/>
            <person name="Johannesson H."/>
        </authorList>
    </citation>
    <scope>NUCLEOTIDE SEQUENCE</scope>
    <source>
        <strain evidence="2">CBS 314.62</strain>
    </source>
</reference>
<reference evidence="2" key="2">
    <citation type="submission" date="2023-06" db="EMBL/GenBank/DDBJ databases">
        <authorList>
            <consortium name="Lawrence Berkeley National Laboratory"/>
            <person name="Haridas S."/>
            <person name="Hensen N."/>
            <person name="Bonometti L."/>
            <person name="Westerberg I."/>
            <person name="Brannstrom I.O."/>
            <person name="Guillou S."/>
            <person name="Cros-Aarteil S."/>
            <person name="Calhoun S."/>
            <person name="Kuo A."/>
            <person name="Mondo S."/>
            <person name="Pangilinan J."/>
            <person name="Riley R."/>
            <person name="Labutti K."/>
            <person name="Andreopoulos B."/>
            <person name="Lipzen A."/>
            <person name="Chen C."/>
            <person name="Yanf M."/>
            <person name="Daum C."/>
            <person name="Ng V."/>
            <person name="Clum A."/>
            <person name="Steindorff A."/>
            <person name="Ohm R."/>
            <person name="Martin F."/>
            <person name="Silar P."/>
            <person name="Natvig D."/>
            <person name="Lalanne C."/>
            <person name="Gautier V."/>
            <person name="Ament-Velasquez S.L."/>
            <person name="Kruys A."/>
            <person name="Hutchinson M.I."/>
            <person name="Powell A.J."/>
            <person name="Barry K."/>
            <person name="Miller A.N."/>
            <person name="Grigoriev I.V."/>
            <person name="Debuchy R."/>
            <person name="Gladieux P."/>
            <person name="Thoren M.H."/>
            <person name="Johannesson H."/>
        </authorList>
    </citation>
    <scope>NUCLEOTIDE SEQUENCE</scope>
    <source>
        <strain evidence="2">CBS 314.62</strain>
    </source>
</reference>
<evidence type="ECO:0000256" key="1">
    <source>
        <dbReference type="SAM" id="MobiDB-lite"/>
    </source>
</evidence>
<evidence type="ECO:0000313" key="3">
    <source>
        <dbReference type="Proteomes" id="UP001270362"/>
    </source>
</evidence>